<dbReference type="OMA" id="NTSCHLQ"/>
<sequence>MGNCLVLLQEDVVRVMKSDGKILEYKAPIKVDKVMKQFPGQAISESLPLRHHLHPNTRLLQGQLYYLVPLPAPKVAKKRERLVERQQVEEGDVVRVKLVLSKQELKDMLRKGGVSVNEVLALAQGVDVCRKDNDGSPPWKPALETILE</sequence>
<keyword evidence="2" id="KW-1185">Reference proteome</keyword>
<dbReference type="PANTHER" id="PTHR33148:SF46">
    <property type="entry name" value="EMB|CAB85509.1"/>
    <property type="match status" value="1"/>
</dbReference>
<organism evidence="1 2">
    <name type="scientific">Cajanus cajan</name>
    <name type="common">Pigeon pea</name>
    <name type="synonym">Cajanus indicus</name>
    <dbReference type="NCBI Taxonomy" id="3821"/>
    <lineage>
        <taxon>Eukaryota</taxon>
        <taxon>Viridiplantae</taxon>
        <taxon>Streptophyta</taxon>
        <taxon>Embryophyta</taxon>
        <taxon>Tracheophyta</taxon>
        <taxon>Spermatophyta</taxon>
        <taxon>Magnoliopsida</taxon>
        <taxon>eudicotyledons</taxon>
        <taxon>Gunneridae</taxon>
        <taxon>Pentapetalae</taxon>
        <taxon>rosids</taxon>
        <taxon>fabids</taxon>
        <taxon>Fabales</taxon>
        <taxon>Fabaceae</taxon>
        <taxon>Papilionoideae</taxon>
        <taxon>50 kb inversion clade</taxon>
        <taxon>NPAAA clade</taxon>
        <taxon>indigoferoid/millettioid clade</taxon>
        <taxon>Phaseoleae</taxon>
        <taxon>Cajanus</taxon>
    </lineage>
</organism>
<accession>A0A151RRU4</accession>
<dbReference type="InterPro" id="IPR025322">
    <property type="entry name" value="PADRE_dom"/>
</dbReference>
<evidence type="ECO:0008006" key="3">
    <source>
        <dbReference type="Google" id="ProtNLM"/>
    </source>
</evidence>
<protein>
    <recommendedName>
        <fullName evidence="3">DUF4228 domain-containing protein</fullName>
    </recommendedName>
</protein>
<name>A0A151RRU4_CAJCA</name>
<dbReference type="Pfam" id="PF14009">
    <property type="entry name" value="PADRE"/>
    <property type="match status" value="1"/>
</dbReference>
<dbReference type="Proteomes" id="UP000075243">
    <property type="component" value="Unassembled WGS sequence"/>
</dbReference>
<dbReference type="OrthoDB" id="1688863at2759"/>
<dbReference type="STRING" id="3821.A0A151RRU4"/>
<dbReference type="EMBL" id="KQ483596">
    <property type="protein sequence ID" value="KYP45263.1"/>
    <property type="molecule type" value="Genomic_DNA"/>
</dbReference>
<dbReference type="PANTHER" id="PTHR33148">
    <property type="entry name" value="PLASTID MOVEMENT IMPAIRED PROTEIN-RELATED"/>
    <property type="match status" value="1"/>
</dbReference>
<evidence type="ECO:0000313" key="2">
    <source>
        <dbReference type="Proteomes" id="UP000075243"/>
    </source>
</evidence>
<dbReference type="Gramene" id="C.cajan_32398.t">
    <property type="protein sequence ID" value="C.cajan_32398.t.cds1"/>
    <property type="gene ID" value="C.cajan_32398"/>
</dbReference>
<dbReference type="AlphaFoldDB" id="A0A151RRU4"/>
<gene>
    <name evidence="1" type="ORF">KK1_033216</name>
</gene>
<evidence type="ECO:0000313" key="1">
    <source>
        <dbReference type="EMBL" id="KYP45263.1"/>
    </source>
</evidence>
<reference evidence="1" key="1">
    <citation type="journal article" date="2012" name="Nat. Biotechnol.">
        <title>Draft genome sequence of pigeonpea (Cajanus cajan), an orphan legume crop of resource-poor farmers.</title>
        <authorList>
            <person name="Varshney R.K."/>
            <person name="Chen W."/>
            <person name="Li Y."/>
            <person name="Bharti A.K."/>
            <person name="Saxena R.K."/>
            <person name="Schlueter J.A."/>
            <person name="Donoghue M.T."/>
            <person name="Azam S."/>
            <person name="Fan G."/>
            <person name="Whaley A.M."/>
            <person name="Farmer A.D."/>
            <person name="Sheridan J."/>
            <person name="Iwata A."/>
            <person name="Tuteja R."/>
            <person name="Penmetsa R.V."/>
            <person name="Wu W."/>
            <person name="Upadhyaya H.D."/>
            <person name="Yang S.P."/>
            <person name="Shah T."/>
            <person name="Saxena K.B."/>
            <person name="Michael T."/>
            <person name="McCombie W.R."/>
            <person name="Yang B."/>
            <person name="Zhang G."/>
            <person name="Yang H."/>
            <person name="Wang J."/>
            <person name="Spillane C."/>
            <person name="Cook D.R."/>
            <person name="May G.D."/>
            <person name="Xu X."/>
            <person name="Jackson S.A."/>
        </authorList>
    </citation>
    <scope>NUCLEOTIDE SEQUENCE [LARGE SCALE GENOMIC DNA]</scope>
</reference>
<proteinExistence type="predicted"/>